<protein>
    <recommendedName>
        <fullName evidence="1">Mor transcription activator domain-containing protein</fullName>
    </recommendedName>
</protein>
<organism evidence="2 3">
    <name type="scientific">Candidatus Eisenbergiella merdavium</name>
    <dbReference type="NCBI Taxonomy" id="2838551"/>
    <lineage>
        <taxon>Bacteria</taxon>
        <taxon>Bacillati</taxon>
        <taxon>Bacillota</taxon>
        <taxon>Clostridia</taxon>
        <taxon>Lachnospirales</taxon>
        <taxon>Lachnospiraceae</taxon>
        <taxon>Eisenbergiella</taxon>
    </lineage>
</organism>
<evidence type="ECO:0000313" key="3">
    <source>
        <dbReference type="Proteomes" id="UP000823891"/>
    </source>
</evidence>
<dbReference type="NCBIfam" id="NF040785">
    <property type="entry name" value="CD3324_fam"/>
    <property type="match status" value="1"/>
</dbReference>
<dbReference type="Pfam" id="PF08765">
    <property type="entry name" value="Mor"/>
    <property type="match status" value="1"/>
</dbReference>
<dbReference type="PANTHER" id="PTHR37812">
    <property type="entry name" value="MU-LIKE PROPHAGE FLUMU PROTEIN C"/>
    <property type="match status" value="1"/>
</dbReference>
<dbReference type="EMBL" id="DWWS01000013">
    <property type="protein sequence ID" value="HJC22633.1"/>
    <property type="molecule type" value="Genomic_DNA"/>
</dbReference>
<dbReference type="PANTHER" id="PTHR37812:SF1">
    <property type="entry name" value="MU-LIKE PROPHAGE FLUMU PROTEIN C"/>
    <property type="match status" value="1"/>
</dbReference>
<reference evidence="2" key="2">
    <citation type="submission" date="2021-04" db="EMBL/GenBank/DDBJ databases">
        <authorList>
            <person name="Gilroy R."/>
        </authorList>
    </citation>
    <scope>NUCLEOTIDE SEQUENCE</scope>
    <source>
        <strain evidence="2">USAMLcec2-132</strain>
    </source>
</reference>
<gene>
    <name evidence="2" type="ORF">H9761_02870</name>
</gene>
<feature type="domain" description="Mor transcription activator" evidence="1">
    <location>
        <begin position="6"/>
        <end position="85"/>
    </location>
</feature>
<dbReference type="InterPro" id="IPR049739">
    <property type="entry name" value="YraL-like"/>
</dbReference>
<dbReference type="Gene3D" id="1.10.10.60">
    <property type="entry name" value="Homeodomain-like"/>
    <property type="match status" value="1"/>
</dbReference>
<dbReference type="SUPFAM" id="SSF46689">
    <property type="entry name" value="Homeodomain-like"/>
    <property type="match status" value="1"/>
</dbReference>
<evidence type="ECO:0000313" key="2">
    <source>
        <dbReference type="EMBL" id="HJC22633.1"/>
    </source>
</evidence>
<accession>A0A9D2SNR3</accession>
<proteinExistence type="predicted"/>
<dbReference type="Proteomes" id="UP000823891">
    <property type="component" value="Unassembled WGS sequence"/>
</dbReference>
<evidence type="ECO:0000259" key="1">
    <source>
        <dbReference type="Pfam" id="PF08765"/>
    </source>
</evidence>
<name>A0A9D2SNR3_9FIRM</name>
<sequence>MKYQNAAELLPAKLLQEVQEYTEGKLLYIPKAAPRKDWGTGNGSRSYYLERNRSIRERHQNGTPVSELAEQYHLSVSAIKKIVYR</sequence>
<comment type="caution">
    <text evidence="2">The sequence shown here is derived from an EMBL/GenBank/DDBJ whole genome shotgun (WGS) entry which is preliminary data.</text>
</comment>
<dbReference type="InterPro" id="IPR009057">
    <property type="entry name" value="Homeodomain-like_sf"/>
</dbReference>
<dbReference type="InterPro" id="IPR014875">
    <property type="entry name" value="Mor_transcription_activator"/>
</dbReference>
<dbReference type="AlphaFoldDB" id="A0A9D2SNR3"/>
<reference evidence="2" key="1">
    <citation type="journal article" date="2021" name="PeerJ">
        <title>Extensive microbial diversity within the chicken gut microbiome revealed by metagenomics and culture.</title>
        <authorList>
            <person name="Gilroy R."/>
            <person name="Ravi A."/>
            <person name="Getino M."/>
            <person name="Pursley I."/>
            <person name="Horton D.L."/>
            <person name="Alikhan N.F."/>
            <person name="Baker D."/>
            <person name="Gharbi K."/>
            <person name="Hall N."/>
            <person name="Watson M."/>
            <person name="Adriaenssens E.M."/>
            <person name="Foster-Nyarko E."/>
            <person name="Jarju S."/>
            <person name="Secka A."/>
            <person name="Antonio M."/>
            <person name="Oren A."/>
            <person name="Chaudhuri R.R."/>
            <person name="La Ragione R."/>
            <person name="Hildebrand F."/>
            <person name="Pallen M.J."/>
        </authorList>
    </citation>
    <scope>NUCLEOTIDE SEQUENCE</scope>
    <source>
        <strain evidence="2">USAMLcec2-132</strain>
    </source>
</reference>
<dbReference type="InterPro" id="IPR052411">
    <property type="entry name" value="c-mor_Regulatory_Protein"/>
</dbReference>